<evidence type="ECO:0000313" key="8">
    <source>
        <dbReference type="Proteomes" id="UP000199387"/>
    </source>
</evidence>
<dbReference type="Proteomes" id="UP000199387">
    <property type="component" value="Unassembled WGS sequence"/>
</dbReference>
<dbReference type="EMBL" id="FMZA01000015">
    <property type="protein sequence ID" value="SDC73588.1"/>
    <property type="molecule type" value="Genomic_DNA"/>
</dbReference>
<evidence type="ECO:0000259" key="5">
    <source>
        <dbReference type="Pfam" id="PF04542"/>
    </source>
</evidence>
<organism evidence="7 8">
    <name type="scientific">Melghirimyces thermohalophilus</name>
    <dbReference type="NCBI Taxonomy" id="1236220"/>
    <lineage>
        <taxon>Bacteria</taxon>
        <taxon>Bacillati</taxon>
        <taxon>Bacillota</taxon>
        <taxon>Bacilli</taxon>
        <taxon>Bacillales</taxon>
        <taxon>Thermoactinomycetaceae</taxon>
        <taxon>Melghirimyces</taxon>
    </lineage>
</organism>
<keyword evidence="4" id="KW-0804">Transcription</keyword>
<dbReference type="CDD" id="cd06171">
    <property type="entry name" value="Sigma70_r4"/>
    <property type="match status" value="1"/>
</dbReference>
<dbReference type="OrthoDB" id="9785675at2"/>
<feature type="domain" description="RNA polymerase sigma-70 region 2" evidence="5">
    <location>
        <begin position="22"/>
        <end position="88"/>
    </location>
</feature>
<keyword evidence="8" id="KW-1185">Reference proteome</keyword>
<dbReference type="InterPro" id="IPR013325">
    <property type="entry name" value="RNA_pol_sigma_r2"/>
</dbReference>
<keyword evidence="2" id="KW-0805">Transcription regulation</keyword>
<evidence type="ECO:0000256" key="3">
    <source>
        <dbReference type="ARBA" id="ARBA00023082"/>
    </source>
</evidence>
<keyword evidence="3" id="KW-0731">Sigma factor</keyword>
<dbReference type="InterPro" id="IPR039425">
    <property type="entry name" value="RNA_pol_sigma-70-like"/>
</dbReference>
<evidence type="ECO:0000256" key="2">
    <source>
        <dbReference type="ARBA" id="ARBA00023015"/>
    </source>
</evidence>
<name>A0A1G6P0R1_9BACL</name>
<dbReference type="GO" id="GO:0003677">
    <property type="term" value="F:DNA binding"/>
    <property type="evidence" value="ECO:0007669"/>
    <property type="project" value="InterPro"/>
</dbReference>
<comment type="similarity">
    <text evidence="1">Belongs to the sigma-70 factor family. ECF subfamily.</text>
</comment>
<evidence type="ECO:0000256" key="1">
    <source>
        <dbReference type="ARBA" id="ARBA00010641"/>
    </source>
</evidence>
<dbReference type="RefSeq" id="WP_091571120.1">
    <property type="nucleotide sequence ID" value="NZ_FMZA01000015.1"/>
</dbReference>
<dbReference type="PANTHER" id="PTHR43133:SF51">
    <property type="entry name" value="RNA POLYMERASE SIGMA FACTOR"/>
    <property type="match status" value="1"/>
</dbReference>
<dbReference type="PANTHER" id="PTHR43133">
    <property type="entry name" value="RNA POLYMERASE ECF-TYPE SIGMA FACTO"/>
    <property type="match status" value="1"/>
</dbReference>
<accession>A0A1G6P0R1</accession>
<dbReference type="Pfam" id="PF04542">
    <property type="entry name" value="Sigma70_r2"/>
    <property type="match status" value="1"/>
</dbReference>
<protein>
    <submittedName>
        <fullName evidence="7">RNA polymerase sigma-70 factor, ECF subfamily</fullName>
    </submittedName>
</protein>
<dbReference type="Pfam" id="PF08281">
    <property type="entry name" value="Sigma70_r4_2"/>
    <property type="match status" value="1"/>
</dbReference>
<evidence type="ECO:0000259" key="6">
    <source>
        <dbReference type="Pfam" id="PF08281"/>
    </source>
</evidence>
<dbReference type="SUPFAM" id="SSF88946">
    <property type="entry name" value="Sigma2 domain of RNA polymerase sigma factors"/>
    <property type="match status" value="1"/>
</dbReference>
<gene>
    <name evidence="7" type="ORF">SAMN04488112_1155</name>
</gene>
<dbReference type="SUPFAM" id="SSF88659">
    <property type="entry name" value="Sigma3 and sigma4 domains of RNA polymerase sigma factors"/>
    <property type="match status" value="1"/>
</dbReference>
<dbReference type="InterPro" id="IPR014284">
    <property type="entry name" value="RNA_pol_sigma-70_dom"/>
</dbReference>
<evidence type="ECO:0000313" key="7">
    <source>
        <dbReference type="EMBL" id="SDC73588.1"/>
    </source>
</evidence>
<dbReference type="NCBIfam" id="TIGR02937">
    <property type="entry name" value="sigma70-ECF"/>
    <property type="match status" value="1"/>
</dbReference>
<dbReference type="InterPro" id="IPR013324">
    <property type="entry name" value="RNA_pol_sigma_r3/r4-like"/>
</dbReference>
<dbReference type="InterPro" id="IPR013249">
    <property type="entry name" value="RNA_pol_sigma70_r4_t2"/>
</dbReference>
<feature type="domain" description="RNA polymerase sigma factor 70 region 4 type 2" evidence="6">
    <location>
        <begin position="115"/>
        <end position="166"/>
    </location>
</feature>
<dbReference type="InterPro" id="IPR036388">
    <property type="entry name" value="WH-like_DNA-bd_sf"/>
</dbReference>
<proteinExistence type="inferred from homology"/>
<dbReference type="InterPro" id="IPR007627">
    <property type="entry name" value="RNA_pol_sigma70_r2"/>
</dbReference>
<dbReference type="GO" id="GO:0006352">
    <property type="term" value="P:DNA-templated transcription initiation"/>
    <property type="evidence" value="ECO:0007669"/>
    <property type="project" value="InterPro"/>
</dbReference>
<dbReference type="Gene3D" id="1.10.10.10">
    <property type="entry name" value="Winged helix-like DNA-binding domain superfamily/Winged helix DNA-binding domain"/>
    <property type="match status" value="1"/>
</dbReference>
<dbReference type="GO" id="GO:0016987">
    <property type="term" value="F:sigma factor activity"/>
    <property type="evidence" value="ECO:0007669"/>
    <property type="project" value="UniProtKB-KW"/>
</dbReference>
<dbReference type="STRING" id="1236220.SAMN04488112_1155"/>
<reference evidence="7 8" key="1">
    <citation type="submission" date="2016-10" db="EMBL/GenBank/DDBJ databases">
        <authorList>
            <person name="de Groot N.N."/>
        </authorList>
    </citation>
    <scope>NUCLEOTIDE SEQUENCE [LARGE SCALE GENOMIC DNA]</scope>
    <source>
        <strain evidence="7 8">DSM 45514</strain>
    </source>
</reference>
<dbReference type="Gene3D" id="1.10.1740.10">
    <property type="match status" value="1"/>
</dbReference>
<sequence>MADGDRIRLAREGDREALVRLLRELEGPVYRTAFYMLGNEHDALDAAQEALLSIYRNLPGYRFEAKVETWAQRIAVHTSIDLMRKRKKTLPFDESWDSGGIRRGSPVEWSGVSHDIREAIRRLPELQRTAVVLRYLHDFTYQEIAETMEMPLNTVRSHLYRGRKKLRLWLSDYQKGGVFP</sequence>
<dbReference type="AlphaFoldDB" id="A0A1G6P0R1"/>
<evidence type="ECO:0000256" key="4">
    <source>
        <dbReference type="ARBA" id="ARBA00023163"/>
    </source>
</evidence>